<dbReference type="InterPro" id="IPR003660">
    <property type="entry name" value="HAMP_dom"/>
</dbReference>
<evidence type="ECO:0000256" key="5">
    <source>
        <dbReference type="ARBA" id="ARBA00022679"/>
    </source>
</evidence>
<keyword evidence="7" id="KW-0418">Kinase</keyword>
<keyword evidence="9" id="KW-0902">Two-component regulatory system</keyword>
<evidence type="ECO:0000256" key="6">
    <source>
        <dbReference type="ARBA" id="ARBA00022741"/>
    </source>
</evidence>
<evidence type="ECO:0000256" key="10">
    <source>
        <dbReference type="SAM" id="Coils"/>
    </source>
</evidence>
<dbReference type="SMART" id="SM00304">
    <property type="entry name" value="HAMP"/>
    <property type="match status" value="1"/>
</dbReference>
<dbReference type="InterPro" id="IPR036097">
    <property type="entry name" value="HisK_dim/P_sf"/>
</dbReference>
<evidence type="ECO:0000259" key="12">
    <source>
        <dbReference type="PROSITE" id="PS50109"/>
    </source>
</evidence>
<dbReference type="Pfam" id="PF00512">
    <property type="entry name" value="HisKA"/>
    <property type="match status" value="1"/>
</dbReference>
<dbReference type="GO" id="GO:0000155">
    <property type="term" value="F:phosphorelay sensor kinase activity"/>
    <property type="evidence" value="ECO:0007669"/>
    <property type="project" value="InterPro"/>
</dbReference>
<dbReference type="GO" id="GO:0005524">
    <property type="term" value="F:ATP binding"/>
    <property type="evidence" value="ECO:0007669"/>
    <property type="project" value="UniProtKB-KW"/>
</dbReference>
<evidence type="ECO:0000256" key="11">
    <source>
        <dbReference type="SAM" id="Phobius"/>
    </source>
</evidence>
<dbReference type="Pfam" id="PF02518">
    <property type="entry name" value="HATPase_c"/>
    <property type="match status" value="1"/>
</dbReference>
<evidence type="ECO:0000256" key="4">
    <source>
        <dbReference type="ARBA" id="ARBA00022553"/>
    </source>
</evidence>
<name>A0A4Y6Q2K2_PERCE</name>
<evidence type="ECO:0000256" key="3">
    <source>
        <dbReference type="ARBA" id="ARBA00012438"/>
    </source>
</evidence>
<dbReference type="FunFam" id="3.30.565.10:FF:000006">
    <property type="entry name" value="Sensor histidine kinase WalK"/>
    <property type="match status" value="1"/>
</dbReference>
<dbReference type="EC" id="2.7.13.3" evidence="3"/>
<feature type="transmembrane region" description="Helical" evidence="11">
    <location>
        <begin position="206"/>
        <end position="228"/>
    </location>
</feature>
<dbReference type="Proteomes" id="UP000315995">
    <property type="component" value="Chromosome"/>
</dbReference>
<dbReference type="Gene3D" id="3.30.565.10">
    <property type="entry name" value="Histidine kinase-like ATPase, C-terminal domain"/>
    <property type="match status" value="1"/>
</dbReference>
<protein>
    <recommendedName>
        <fullName evidence="3">histidine kinase</fullName>
        <ecNumber evidence="3">2.7.13.3</ecNumber>
    </recommendedName>
</protein>
<keyword evidence="6" id="KW-0547">Nucleotide-binding</keyword>
<evidence type="ECO:0000256" key="7">
    <source>
        <dbReference type="ARBA" id="ARBA00022777"/>
    </source>
</evidence>
<dbReference type="PRINTS" id="PR00344">
    <property type="entry name" value="BCTRLSENSOR"/>
</dbReference>
<dbReference type="InterPro" id="IPR036890">
    <property type="entry name" value="HATPase_C_sf"/>
</dbReference>
<dbReference type="SMART" id="SM00387">
    <property type="entry name" value="HATPase_c"/>
    <property type="match status" value="1"/>
</dbReference>
<dbReference type="AlphaFoldDB" id="A0A4Y6Q2K2"/>
<dbReference type="InterPro" id="IPR005467">
    <property type="entry name" value="His_kinase_dom"/>
</dbReference>
<keyword evidence="5" id="KW-0808">Transferase</keyword>
<dbReference type="Pfam" id="PF00672">
    <property type="entry name" value="HAMP"/>
    <property type="match status" value="1"/>
</dbReference>
<feature type="domain" description="HAMP" evidence="13">
    <location>
        <begin position="228"/>
        <end position="284"/>
    </location>
</feature>
<keyword evidence="8" id="KW-0067">ATP-binding</keyword>
<proteinExistence type="predicted"/>
<dbReference type="OrthoDB" id="9781147at2"/>
<evidence type="ECO:0000256" key="8">
    <source>
        <dbReference type="ARBA" id="ARBA00022840"/>
    </source>
</evidence>
<dbReference type="PROSITE" id="PS50109">
    <property type="entry name" value="HIS_KIN"/>
    <property type="match status" value="1"/>
</dbReference>
<keyword evidence="11" id="KW-0812">Transmembrane</keyword>
<keyword evidence="15" id="KW-1185">Reference proteome</keyword>
<feature type="domain" description="Histidine kinase" evidence="12">
    <location>
        <begin position="308"/>
        <end position="521"/>
    </location>
</feature>
<dbReference type="InterPro" id="IPR003661">
    <property type="entry name" value="HisK_dim/P_dom"/>
</dbReference>
<evidence type="ECO:0000256" key="9">
    <source>
        <dbReference type="ARBA" id="ARBA00023012"/>
    </source>
</evidence>
<dbReference type="Gene3D" id="1.10.287.130">
    <property type="match status" value="1"/>
</dbReference>
<evidence type="ECO:0000313" key="14">
    <source>
        <dbReference type="EMBL" id="QDG54783.1"/>
    </source>
</evidence>
<dbReference type="InterPro" id="IPR003594">
    <property type="entry name" value="HATPase_dom"/>
</dbReference>
<dbReference type="RefSeq" id="WP_141201226.1">
    <property type="nucleotide sequence ID" value="NZ_CP041186.1"/>
</dbReference>
<organism evidence="14 15">
    <name type="scientific">Persicimonas caeni</name>
    <dbReference type="NCBI Taxonomy" id="2292766"/>
    <lineage>
        <taxon>Bacteria</taxon>
        <taxon>Deltaproteobacteria</taxon>
        <taxon>Bradymonadales</taxon>
        <taxon>Bradymonadaceae</taxon>
        <taxon>Persicimonas</taxon>
    </lineage>
</organism>
<keyword evidence="10" id="KW-0175">Coiled coil</keyword>
<comment type="catalytic activity">
    <reaction evidence="1">
        <text>ATP + protein L-histidine = ADP + protein N-phospho-L-histidine.</text>
        <dbReference type="EC" id="2.7.13.3"/>
    </reaction>
</comment>
<dbReference type="CDD" id="cd00082">
    <property type="entry name" value="HisKA"/>
    <property type="match status" value="1"/>
</dbReference>
<keyword evidence="4" id="KW-0597">Phosphoprotein</keyword>
<evidence type="ECO:0000256" key="1">
    <source>
        <dbReference type="ARBA" id="ARBA00000085"/>
    </source>
</evidence>
<dbReference type="Gene3D" id="6.10.340.10">
    <property type="match status" value="1"/>
</dbReference>
<comment type="subcellular location">
    <subcellularLocation>
        <location evidence="2">Membrane</location>
    </subcellularLocation>
</comment>
<dbReference type="GO" id="GO:0016020">
    <property type="term" value="C:membrane"/>
    <property type="evidence" value="ECO:0007669"/>
    <property type="project" value="UniProtKB-SubCell"/>
</dbReference>
<dbReference type="PANTHER" id="PTHR43065">
    <property type="entry name" value="SENSOR HISTIDINE KINASE"/>
    <property type="match status" value="1"/>
</dbReference>
<dbReference type="InterPro" id="IPR004358">
    <property type="entry name" value="Sig_transdc_His_kin-like_C"/>
</dbReference>
<dbReference type="PROSITE" id="PS50885">
    <property type="entry name" value="HAMP"/>
    <property type="match status" value="1"/>
</dbReference>
<evidence type="ECO:0000256" key="2">
    <source>
        <dbReference type="ARBA" id="ARBA00004370"/>
    </source>
</evidence>
<dbReference type="SMART" id="SM00388">
    <property type="entry name" value="HisKA"/>
    <property type="match status" value="1"/>
</dbReference>
<evidence type="ECO:0000259" key="13">
    <source>
        <dbReference type="PROSITE" id="PS50885"/>
    </source>
</evidence>
<feature type="coiled-coil region" evidence="10">
    <location>
        <begin position="159"/>
        <end position="193"/>
    </location>
</feature>
<dbReference type="SUPFAM" id="SSF47384">
    <property type="entry name" value="Homodimeric domain of signal transducing histidine kinase"/>
    <property type="match status" value="1"/>
</dbReference>
<dbReference type="PANTHER" id="PTHR43065:SF10">
    <property type="entry name" value="PEROXIDE STRESS-ACTIVATED HISTIDINE KINASE MAK3"/>
    <property type="match status" value="1"/>
</dbReference>
<keyword evidence="11" id="KW-1133">Transmembrane helix</keyword>
<reference evidence="14 15" key="1">
    <citation type="submission" date="2019-06" db="EMBL/GenBank/DDBJ databases">
        <title>Persicimonas caeni gen. nov., sp. nov., a predatory bacterium isolated from solar saltern.</title>
        <authorList>
            <person name="Wang S."/>
        </authorList>
    </citation>
    <scope>NUCLEOTIDE SEQUENCE [LARGE SCALE GENOMIC DNA]</scope>
    <source>
        <strain evidence="14 15">YN101</strain>
    </source>
</reference>
<accession>A0A4Y6Q2K2</accession>
<evidence type="ECO:0000313" key="15">
    <source>
        <dbReference type="Proteomes" id="UP000315995"/>
    </source>
</evidence>
<feature type="transmembrane region" description="Helical" evidence="11">
    <location>
        <begin position="9"/>
        <end position="29"/>
    </location>
</feature>
<accession>A0A5B8YDZ9</accession>
<gene>
    <name evidence="14" type="ORF">FIV42_29765</name>
</gene>
<sequence>MRLSIATKIFLAFTAVVVIFTGVLMFGTYRTQTLYERIQQLNHTVVPISLLLSDVQTDLKSFNVVLNERDPLVLRRTLQMTRLIYFLPDRFTRKLTRAREMAEEANLDELTDAQQASLANLEERLQSLRSRAIGFAGRSRRFSQLVLDEKPREDPDAYAQQLIDLQAELRTDARQLDDQITALRKDLRAATDVALANANDSQRSSLYALGTLSAVALLIAVGLLIAVLMTMRRLTTLTEATKRIGEGDYRPIEDIAESKLGHDEITMLTREFNSMAESLAERDAKLREQHEQLLKSERLATVGRMTSLITHELRNPLSSINLNSEMLQESLIERGISADDDEVMPLLETIIDEVDRLRDITEEYLVYARLPSPQLEPRNLPDVVESLIDFHMFEWSQTGVEVDLQVDDATLGVMADGNQLRQALLNIIKNAIEASPPDSCVTVEVTRRDGHAVVAVHDEGQGIDREARKRIFDPFFTTKSNGTGLGLAMTQQIIEEHHGSIAVESREGHGATFVIRLPLQVQKAESTAAVAKESA</sequence>
<dbReference type="SUPFAM" id="SSF55874">
    <property type="entry name" value="ATPase domain of HSP90 chaperone/DNA topoisomerase II/histidine kinase"/>
    <property type="match status" value="1"/>
</dbReference>
<dbReference type="EMBL" id="CP041186">
    <property type="protein sequence ID" value="QDG54783.1"/>
    <property type="molecule type" value="Genomic_DNA"/>
</dbReference>
<keyword evidence="11" id="KW-0472">Membrane</keyword>
<dbReference type="CDD" id="cd06225">
    <property type="entry name" value="HAMP"/>
    <property type="match status" value="1"/>
</dbReference>